<evidence type="ECO:0000313" key="1">
    <source>
        <dbReference type="EMBL" id="AFK04653.1"/>
    </source>
</evidence>
<dbReference type="Pfam" id="PF10985">
    <property type="entry name" value="DUF2805"/>
    <property type="match status" value="1"/>
</dbReference>
<protein>
    <recommendedName>
        <fullName evidence="3">TIGR03643 family protein</fullName>
    </recommendedName>
</protein>
<evidence type="ECO:0000313" key="2">
    <source>
        <dbReference type="Proteomes" id="UP000002875"/>
    </source>
</evidence>
<gene>
    <name evidence="1" type="ordered locus">Emtol_3525</name>
</gene>
<accession>A0ABM5N561</accession>
<dbReference type="InterPro" id="IPR019882">
    <property type="entry name" value="CHP03643"/>
</dbReference>
<dbReference type="EMBL" id="CP002961">
    <property type="protein sequence ID" value="AFK04653.1"/>
    <property type="molecule type" value="Genomic_DNA"/>
</dbReference>
<evidence type="ECO:0008006" key="3">
    <source>
        <dbReference type="Google" id="ProtNLM"/>
    </source>
</evidence>
<keyword evidence="2" id="KW-1185">Reference proteome</keyword>
<dbReference type="NCBIfam" id="TIGR03643">
    <property type="entry name" value="TIGR03643 family protein"/>
    <property type="match status" value="1"/>
</dbReference>
<dbReference type="Proteomes" id="UP000002875">
    <property type="component" value="Chromosome"/>
</dbReference>
<sequence>MTDDCCKNDIIHLYFMNSRQKYKTLTDQEKDRIIEMAWEDRTPFDAIEIQFGLKEQEVIELMRREMKPSSWRMWRERVQGRSTKHLAKSLVSDFRHKCNLQRNITHNKISKR</sequence>
<organism evidence="1 2">
    <name type="scientific">Emticicia oligotrophica (strain DSM 17448 / CIP 109782 / MTCC 6937 / GPTSA100-15)</name>
    <dbReference type="NCBI Taxonomy" id="929562"/>
    <lineage>
        <taxon>Bacteria</taxon>
        <taxon>Pseudomonadati</taxon>
        <taxon>Bacteroidota</taxon>
        <taxon>Cytophagia</taxon>
        <taxon>Cytophagales</taxon>
        <taxon>Leadbetterellaceae</taxon>
        <taxon>Emticicia</taxon>
    </lineage>
</organism>
<name>A0ABM5N561_EMTOG</name>
<proteinExistence type="predicted"/>
<reference evidence="1 2" key="1">
    <citation type="submission" date="2011-07" db="EMBL/GenBank/DDBJ databases">
        <title>The complete genome of chromosome of Emticicia oligotrophica DSM 17448.</title>
        <authorList>
            <consortium name="US DOE Joint Genome Institute (JGI-PGF)"/>
            <person name="Lucas S."/>
            <person name="Han J."/>
            <person name="Lapidus A."/>
            <person name="Bruce D."/>
            <person name="Goodwin L."/>
            <person name="Pitluck S."/>
            <person name="Peters L."/>
            <person name="Kyrpides N."/>
            <person name="Mavromatis K."/>
            <person name="Ivanova N."/>
            <person name="Ovchinnikova G."/>
            <person name="Teshima H."/>
            <person name="Detter J.C."/>
            <person name="Tapia R."/>
            <person name="Han C."/>
            <person name="Land M."/>
            <person name="Hauser L."/>
            <person name="Markowitz V."/>
            <person name="Cheng J.-F."/>
            <person name="Hugenholtz P."/>
            <person name="Woyke T."/>
            <person name="Wu D."/>
            <person name="Tindall B."/>
            <person name="Pomrenke H."/>
            <person name="Brambilla E."/>
            <person name="Klenk H.-P."/>
            <person name="Eisen J.A."/>
        </authorList>
    </citation>
    <scope>NUCLEOTIDE SEQUENCE [LARGE SCALE GENOMIC DNA]</scope>
    <source>
        <strain evidence="1 2">DSM 17448</strain>
    </source>
</reference>